<evidence type="ECO:0000313" key="4">
    <source>
        <dbReference type="Proteomes" id="UP001183202"/>
    </source>
</evidence>
<feature type="domain" description="Tc1-like transposase DDE" evidence="1">
    <location>
        <begin position="179"/>
        <end position="232"/>
    </location>
</feature>
<dbReference type="InterPro" id="IPR047655">
    <property type="entry name" value="Transpos_IS630-like"/>
</dbReference>
<dbReference type="SUPFAM" id="SSF46689">
    <property type="entry name" value="Homeodomain-like"/>
    <property type="match status" value="1"/>
</dbReference>
<gene>
    <name evidence="3" type="ORF">RM445_29400</name>
</gene>
<proteinExistence type="predicted"/>
<feature type="domain" description="Winged helix-turn helix" evidence="2">
    <location>
        <begin position="96"/>
        <end position="153"/>
    </location>
</feature>
<dbReference type="Pfam" id="PF13551">
    <property type="entry name" value="HTH_29"/>
    <property type="match status" value="1"/>
</dbReference>
<comment type="caution">
    <text evidence="3">The sequence shown here is derived from an EMBL/GenBank/DDBJ whole genome shotgun (WGS) entry which is preliminary data.</text>
</comment>
<sequence length="253" mass="28754">MRDNDGRKLDHQTLEAMRLRAVDAVESGVHPEDVAASLGMGRGTVYGWLAKYREGGRDALKARPVPGRPPKLSGEQMRRLYTLIAGADPRQLEFGFALWTRDMVRTLIRREFRISLSAVSVGRLLRTLGLSPQRPLWRAWQADPDAVARWREQEFPAIRKQAKTEGATIYFKLIADTDGPVYLVLDGHPTHRSKLVTEFVASTKGRLRLFVLPAYSPQLNPDEWVWKNVKHDRVGRTSATGPDDFKVECSRFY</sequence>
<dbReference type="InterPro" id="IPR025959">
    <property type="entry name" value="Winged_HTH_dom"/>
</dbReference>
<name>A0ABU2NI29_9PSEU</name>
<dbReference type="Proteomes" id="UP001183202">
    <property type="component" value="Unassembled WGS sequence"/>
</dbReference>
<dbReference type="InterPro" id="IPR038717">
    <property type="entry name" value="Tc1-like_DDE_dom"/>
</dbReference>
<dbReference type="InterPro" id="IPR036397">
    <property type="entry name" value="RNaseH_sf"/>
</dbReference>
<dbReference type="Gene3D" id="3.30.420.10">
    <property type="entry name" value="Ribonuclease H-like superfamily/Ribonuclease H"/>
    <property type="match status" value="1"/>
</dbReference>
<accession>A0ABU2NI29</accession>
<dbReference type="InterPro" id="IPR009057">
    <property type="entry name" value="Homeodomain-like_sf"/>
</dbReference>
<keyword evidence="4" id="KW-1185">Reference proteome</keyword>
<organism evidence="3 4">
    <name type="scientific">Pseudonocardia charpentierae</name>
    <dbReference type="NCBI Taxonomy" id="3075545"/>
    <lineage>
        <taxon>Bacteria</taxon>
        <taxon>Bacillati</taxon>
        <taxon>Actinomycetota</taxon>
        <taxon>Actinomycetes</taxon>
        <taxon>Pseudonocardiales</taxon>
        <taxon>Pseudonocardiaceae</taxon>
        <taxon>Pseudonocardia</taxon>
    </lineage>
</organism>
<reference evidence="4" key="1">
    <citation type="submission" date="2023-07" db="EMBL/GenBank/DDBJ databases">
        <title>30 novel species of actinomycetes from the DSMZ collection.</title>
        <authorList>
            <person name="Nouioui I."/>
        </authorList>
    </citation>
    <scope>NUCLEOTIDE SEQUENCE [LARGE SCALE GENOMIC DNA]</scope>
    <source>
        <strain evidence="4">DSM 45834</strain>
    </source>
</reference>
<evidence type="ECO:0000313" key="3">
    <source>
        <dbReference type="EMBL" id="MDT0353615.1"/>
    </source>
</evidence>
<evidence type="ECO:0000259" key="1">
    <source>
        <dbReference type="Pfam" id="PF13358"/>
    </source>
</evidence>
<protein>
    <submittedName>
        <fullName evidence="3">IS630 family transposase</fullName>
    </submittedName>
</protein>
<dbReference type="Pfam" id="PF13358">
    <property type="entry name" value="DDE_3"/>
    <property type="match status" value="1"/>
</dbReference>
<evidence type="ECO:0000259" key="2">
    <source>
        <dbReference type="Pfam" id="PF13592"/>
    </source>
</evidence>
<dbReference type="NCBIfam" id="NF033545">
    <property type="entry name" value="transpos_IS630"/>
    <property type="match status" value="1"/>
</dbReference>
<dbReference type="Pfam" id="PF13592">
    <property type="entry name" value="HTH_33"/>
    <property type="match status" value="1"/>
</dbReference>
<dbReference type="RefSeq" id="WP_311560128.1">
    <property type="nucleotide sequence ID" value="NZ_JAVREJ010000038.1"/>
</dbReference>
<dbReference type="EMBL" id="JAVREJ010000038">
    <property type="protein sequence ID" value="MDT0353615.1"/>
    <property type="molecule type" value="Genomic_DNA"/>
</dbReference>